<reference evidence="2" key="1">
    <citation type="submission" date="2021-03" db="EMBL/GenBank/DDBJ databases">
        <title>Ottowia sp. 27C isolated from the cloaca of a Giant Asian pond turtle (Heosemys grandis).</title>
        <authorList>
            <person name="Spergser J."/>
            <person name="Busse H.-J."/>
        </authorList>
    </citation>
    <scope>NUCLEOTIDE SEQUENCE</scope>
    <source>
        <strain evidence="2">27C</strain>
    </source>
</reference>
<dbReference type="GO" id="GO:0032259">
    <property type="term" value="P:methylation"/>
    <property type="evidence" value="ECO:0007669"/>
    <property type="project" value="UniProtKB-KW"/>
</dbReference>
<evidence type="ECO:0000313" key="3">
    <source>
        <dbReference type="Proteomes" id="UP000663903"/>
    </source>
</evidence>
<dbReference type="KEGG" id="otd:J1M35_19470"/>
<proteinExistence type="predicted"/>
<dbReference type="GO" id="GO:0008168">
    <property type="term" value="F:methyltransferase activity"/>
    <property type="evidence" value="ECO:0007669"/>
    <property type="project" value="UniProtKB-KW"/>
</dbReference>
<protein>
    <submittedName>
        <fullName evidence="2">Methyltransferase domain-containing protein</fullName>
    </submittedName>
</protein>
<keyword evidence="2" id="KW-0808">Transferase</keyword>
<gene>
    <name evidence="2" type="ORF">J1M35_19470</name>
</gene>
<organism evidence="2 3">
    <name type="scientific">Ottowia testudinis</name>
    <dbReference type="NCBI Taxonomy" id="2816950"/>
    <lineage>
        <taxon>Bacteria</taxon>
        <taxon>Pseudomonadati</taxon>
        <taxon>Pseudomonadota</taxon>
        <taxon>Betaproteobacteria</taxon>
        <taxon>Burkholderiales</taxon>
        <taxon>Comamonadaceae</taxon>
        <taxon>Ottowia</taxon>
    </lineage>
</organism>
<keyword evidence="2" id="KW-0489">Methyltransferase</keyword>
<dbReference type="Gene3D" id="3.40.50.150">
    <property type="entry name" value="Vaccinia Virus protein VP39"/>
    <property type="match status" value="1"/>
</dbReference>
<evidence type="ECO:0000313" key="2">
    <source>
        <dbReference type="EMBL" id="QTD45172.1"/>
    </source>
</evidence>
<keyword evidence="3" id="KW-1185">Reference proteome</keyword>
<sequence>MPTPGVPTPLEAVSAYYSDKLRRFGPTPLGVDWPSRPNLELRLVQLLKLCDFSQPRSLNDVGCGYGALRTLLSRRHRRAQIDLLGTDVSAAMVAAARRRWRHRADCAFELAEGAVRVADYSLASGIFNVKLDCPVPEWEALVARTLENLHRHSRLGYAVNFIGPAAPGQNSPPELYRPAPERWLMHIADTQPGAEVTVLRGYGLPEYTLLVRPAG</sequence>
<evidence type="ECO:0000259" key="1">
    <source>
        <dbReference type="Pfam" id="PF13649"/>
    </source>
</evidence>
<dbReference type="EMBL" id="CP071796">
    <property type="protein sequence ID" value="QTD45172.1"/>
    <property type="molecule type" value="Genomic_DNA"/>
</dbReference>
<dbReference type="AlphaFoldDB" id="A0A975CHS9"/>
<dbReference type="Pfam" id="PF13649">
    <property type="entry name" value="Methyltransf_25"/>
    <property type="match status" value="1"/>
</dbReference>
<accession>A0A975CHS9</accession>
<feature type="domain" description="Methyltransferase" evidence="1">
    <location>
        <begin position="60"/>
        <end position="115"/>
    </location>
</feature>
<dbReference type="RefSeq" id="WP_208008924.1">
    <property type="nucleotide sequence ID" value="NZ_CP071796.1"/>
</dbReference>
<name>A0A975CHS9_9BURK</name>
<dbReference type="Proteomes" id="UP000663903">
    <property type="component" value="Chromosome"/>
</dbReference>
<dbReference type="SUPFAM" id="SSF53335">
    <property type="entry name" value="S-adenosyl-L-methionine-dependent methyltransferases"/>
    <property type="match status" value="1"/>
</dbReference>
<dbReference type="InterPro" id="IPR029063">
    <property type="entry name" value="SAM-dependent_MTases_sf"/>
</dbReference>
<dbReference type="InterPro" id="IPR041698">
    <property type="entry name" value="Methyltransf_25"/>
</dbReference>